<protein>
    <submittedName>
        <fullName evidence="2">Uncharacterized protein</fullName>
    </submittedName>
</protein>
<accession>A0ABW3YAQ9</accession>
<comment type="caution">
    <text evidence="2">The sequence shown here is derived from an EMBL/GenBank/DDBJ whole genome shotgun (WGS) entry which is preliminary data.</text>
</comment>
<feature type="region of interest" description="Disordered" evidence="1">
    <location>
        <begin position="1"/>
        <end position="21"/>
    </location>
</feature>
<organism evidence="2 3">
    <name type="scientific">Micromonospora sonneratiae</name>
    <dbReference type="NCBI Taxonomy" id="1184706"/>
    <lineage>
        <taxon>Bacteria</taxon>
        <taxon>Bacillati</taxon>
        <taxon>Actinomycetota</taxon>
        <taxon>Actinomycetes</taxon>
        <taxon>Micromonosporales</taxon>
        <taxon>Micromonosporaceae</taxon>
        <taxon>Micromonospora</taxon>
    </lineage>
</organism>
<dbReference type="InterPro" id="IPR029063">
    <property type="entry name" value="SAM-dependent_MTases_sf"/>
</dbReference>
<evidence type="ECO:0000256" key="1">
    <source>
        <dbReference type="SAM" id="MobiDB-lite"/>
    </source>
</evidence>
<keyword evidence="3" id="KW-1185">Reference proteome</keyword>
<dbReference type="EMBL" id="JBHTMP010000011">
    <property type="protein sequence ID" value="MFD1321421.1"/>
    <property type="molecule type" value="Genomic_DNA"/>
</dbReference>
<evidence type="ECO:0000313" key="3">
    <source>
        <dbReference type="Proteomes" id="UP001597260"/>
    </source>
</evidence>
<evidence type="ECO:0000313" key="2">
    <source>
        <dbReference type="EMBL" id="MFD1321421.1"/>
    </source>
</evidence>
<gene>
    <name evidence="2" type="ORF">ACFQ4H_10005</name>
</gene>
<dbReference type="SUPFAM" id="SSF53335">
    <property type="entry name" value="S-adenosyl-L-methionine-dependent methyltransferases"/>
    <property type="match status" value="1"/>
</dbReference>
<sequence>MSEHSTPQPAHQGGTPHIPSMDLVAGNPPVPITVWRTARGGDDQSTTISNRLAYRLIAAYSRPGEAVVDLTDEHVLGIACLRGGRRHHPAWFTGASALVVGPQTPQHLDEPDDGPDSDGSYSDGPDEMRAWFGDDLSDSDPLPGDDPVAVLRDGDDLQGRTSLVVATWPLDGSSDAANRVRLAWLLAACTRLLRPGGCLVLVVGVPAGAVATPEDFTPVVDAAAGAGLGYLQHIVAVAADADGDRFTYHATDEELLSLARATGAQEFVLHVKVHADLLVFTHKRSAAGSAKSTDSQEELKGSSSRSRYRESGGSR</sequence>
<feature type="region of interest" description="Disordered" evidence="1">
    <location>
        <begin position="102"/>
        <end position="146"/>
    </location>
</feature>
<dbReference type="Proteomes" id="UP001597260">
    <property type="component" value="Unassembled WGS sequence"/>
</dbReference>
<dbReference type="RefSeq" id="WP_377569471.1">
    <property type="nucleotide sequence ID" value="NZ_JBHTMP010000011.1"/>
</dbReference>
<proteinExistence type="predicted"/>
<feature type="region of interest" description="Disordered" evidence="1">
    <location>
        <begin position="285"/>
        <end position="315"/>
    </location>
</feature>
<name>A0ABW3YAQ9_9ACTN</name>
<reference evidence="3" key="1">
    <citation type="journal article" date="2019" name="Int. J. Syst. Evol. Microbiol.">
        <title>The Global Catalogue of Microorganisms (GCM) 10K type strain sequencing project: providing services to taxonomists for standard genome sequencing and annotation.</title>
        <authorList>
            <consortium name="The Broad Institute Genomics Platform"/>
            <consortium name="The Broad Institute Genome Sequencing Center for Infectious Disease"/>
            <person name="Wu L."/>
            <person name="Ma J."/>
        </authorList>
    </citation>
    <scope>NUCLEOTIDE SEQUENCE [LARGE SCALE GENOMIC DNA]</scope>
    <source>
        <strain evidence="3">JCM 31037</strain>
    </source>
</reference>